<gene>
    <name evidence="1" type="ORF">AMETH_2584</name>
</gene>
<dbReference type="KEGG" id="amq:AMETH_2584"/>
<evidence type="ECO:0000313" key="1">
    <source>
        <dbReference type="EMBL" id="AIJ22676.1"/>
    </source>
</evidence>
<dbReference type="STRING" id="1068978.AMETH_2584"/>
<name>A0A076MUR8_AMYME</name>
<sequence length="73" mass="8164">MAPVLNGTDLMVDKLLVLDAHRCDFAPLLHIARDLREQVDWERVAKETGESPYVQAFLTLLDSLDVVELEGTA</sequence>
<dbReference type="PATRIC" id="fig|1068978.7.peg.2760"/>
<dbReference type="Proteomes" id="UP000062973">
    <property type="component" value="Chromosome"/>
</dbReference>
<accession>A0A076MUR8</accession>
<keyword evidence="2" id="KW-1185">Reference proteome</keyword>
<proteinExistence type="predicted"/>
<dbReference type="HOGENOM" id="CLU_2696382_0_0_11"/>
<organism evidence="1 2">
    <name type="scientific">Amycolatopsis methanolica 239</name>
    <dbReference type="NCBI Taxonomy" id="1068978"/>
    <lineage>
        <taxon>Bacteria</taxon>
        <taxon>Bacillati</taxon>
        <taxon>Actinomycetota</taxon>
        <taxon>Actinomycetes</taxon>
        <taxon>Pseudonocardiales</taxon>
        <taxon>Pseudonocardiaceae</taxon>
        <taxon>Amycolatopsis</taxon>
        <taxon>Amycolatopsis methanolica group</taxon>
    </lineage>
</organism>
<evidence type="ECO:0000313" key="2">
    <source>
        <dbReference type="Proteomes" id="UP000062973"/>
    </source>
</evidence>
<dbReference type="EMBL" id="CP009110">
    <property type="protein sequence ID" value="AIJ22676.1"/>
    <property type="molecule type" value="Genomic_DNA"/>
</dbReference>
<reference evidence="1 2" key="1">
    <citation type="submission" date="2014-07" db="EMBL/GenBank/DDBJ databases">
        <title>Whole Genome Sequence of the Amycolatopsis methanolica 239.</title>
        <authorList>
            <person name="Tang B."/>
        </authorList>
    </citation>
    <scope>NUCLEOTIDE SEQUENCE [LARGE SCALE GENOMIC DNA]</scope>
    <source>
        <strain evidence="1 2">239</strain>
    </source>
</reference>
<dbReference type="AlphaFoldDB" id="A0A076MUR8"/>
<protein>
    <submittedName>
        <fullName evidence="1">Uncharacterized protein</fullName>
    </submittedName>
</protein>